<evidence type="ECO:0000256" key="10">
    <source>
        <dbReference type="ARBA" id="ARBA00023237"/>
    </source>
</evidence>
<dbReference type="GO" id="GO:0009279">
    <property type="term" value="C:cell outer membrane"/>
    <property type="evidence" value="ECO:0007669"/>
    <property type="project" value="UniProtKB-SubCell"/>
</dbReference>
<dbReference type="InterPro" id="IPR036942">
    <property type="entry name" value="Beta-barrel_TonB_sf"/>
</dbReference>
<dbReference type="HOGENOM" id="CLU_008287_15_2_10"/>
<keyword evidence="4" id="KW-0410">Iron transport</keyword>
<dbReference type="SUPFAM" id="SSF56935">
    <property type="entry name" value="Porins"/>
    <property type="match status" value="1"/>
</dbReference>
<protein>
    <submittedName>
        <fullName evidence="15">TonB-dependent receptor</fullName>
    </submittedName>
</protein>
<dbReference type="eggNOG" id="COG4772">
    <property type="taxonomic scope" value="Bacteria"/>
</dbReference>
<keyword evidence="7" id="KW-0406">Ion transport</keyword>
<organism evidence="15 16">
    <name type="scientific">Bacteroides coprosuis DSM 18011</name>
    <dbReference type="NCBI Taxonomy" id="679937"/>
    <lineage>
        <taxon>Bacteria</taxon>
        <taxon>Pseudomonadati</taxon>
        <taxon>Bacteroidota</taxon>
        <taxon>Bacteroidia</taxon>
        <taxon>Bacteroidales</taxon>
        <taxon>Bacteroidaceae</taxon>
        <taxon>Bacteroides</taxon>
    </lineage>
</organism>
<reference evidence="15 16" key="1">
    <citation type="journal article" date="2011" name="Stand. Genomic Sci.">
        <title>Non-contiguous finished genome sequence of Bacteroides coprosuis type strain (PC139).</title>
        <authorList>
            <person name="Land M."/>
            <person name="Held B."/>
            <person name="Gronow S."/>
            <person name="Abt B."/>
            <person name="Lucas S."/>
            <person name="Del Rio T.G."/>
            <person name="Nolan M."/>
            <person name="Tice H."/>
            <person name="Cheng J.F."/>
            <person name="Pitluck S."/>
            <person name="Liolios K."/>
            <person name="Pagani I."/>
            <person name="Ivanova N."/>
            <person name="Mavromatis K."/>
            <person name="Mikhailova N."/>
            <person name="Pati A."/>
            <person name="Tapia R."/>
            <person name="Han C."/>
            <person name="Goodwin L."/>
            <person name="Chen A."/>
            <person name="Palaniappan K."/>
            <person name="Hauser L."/>
            <person name="Brambilla E.M."/>
            <person name="Rohde M."/>
            <person name="Goker M."/>
            <person name="Detter J.C."/>
            <person name="Woyke T."/>
            <person name="Bristow J."/>
            <person name="Eisen J.A."/>
            <person name="Markowitz V."/>
            <person name="Hugenholtz P."/>
            <person name="Kyrpides N.C."/>
            <person name="Klenk H.P."/>
            <person name="Lapidus A."/>
        </authorList>
    </citation>
    <scope>NUCLEOTIDE SEQUENCE</scope>
    <source>
        <strain evidence="15 16">DSM 18011</strain>
    </source>
</reference>
<dbReference type="Pfam" id="PF07715">
    <property type="entry name" value="Plug"/>
    <property type="match status" value="1"/>
</dbReference>
<evidence type="ECO:0000256" key="9">
    <source>
        <dbReference type="ARBA" id="ARBA00023136"/>
    </source>
</evidence>
<keyword evidence="9 11" id="KW-0472">Membrane</keyword>
<dbReference type="PROSITE" id="PS52016">
    <property type="entry name" value="TONB_DEPENDENT_REC_3"/>
    <property type="match status" value="1"/>
</dbReference>
<keyword evidence="5 11" id="KW-0812">Transmembrane</keyword>
<dbReference type="PANTHER" id="PTHR32552">
    <property type="entry name" value="FERRICHROME IRON RECEPTOR-RELATED"/>
    <property type="match status" value="1"/>
</dbReference>
<feature type="domain" description="TonB-dependent receptor-like beta-barrel" evidence="13">
    <location>
        <begin position="259"/>
        <end position="679"/>
    </location>
</feature>
<keyword evidence="16" id="KW-1185">Reference proteome</keyword>
<evidence type="ECO:0000256" key="8">
    <source>
        <dbReference type="ARBA" id="ARBA00023077"/>
    </source>
</evidence>
<evidence type="ECO:0000256" key="6">
    <source>
        <dbReference type="ARBA" id="ARBA00023004"/>
    </source>
</evidence>
<dbReference type="Gene3D" id="2.40.170.20">
    <property type="entry name" value="TonB-dependent receptor, beta-barrel domain"/>
    <property type="match status" value="1"/>
</dbReference>
<evidence type="ECO:0000259" key="14">
    <source>
        <dbReference type="Pfam" id="PF07715"/>
    </source>
</evidence>
<comment type="subcellular location">
    <subcellularLocation>
        <location evidence="1 11">Cell outer membrane</location>
        <topology evidence="1 11">Multi-pass membrane protein</topology>
    </subcellularLocation>
</comment>
<dbReference type="PANTHER" id="PTHR32552:SF81">
    <property type="entry name" value="TONB-DEPENDENT OUTER MEMBRANE RECEPTOR"/>
    <property type="match status" value="1"/>
</dbReference>
<dbReference type="GO" id="GO:0006826">
    <property type="term" value="P:iron ion transport"/>
    <property type="evidence" value="ECO:0007669"/>
    <property type="project" value="UniProtKB-KW"/>
</dbReference>
<keyword evidence="6" id="KW-0408">Iron</keyword>
<evidence type="ECO:0000313" key="16">
    <source>
        <dbReference type="Proteomes" id="UP000018439"/>
    </source>
</evidence>
<sequence length="712" mass="81849">MTKQLFYIVLFCTCWGLQSLQAKPKTNLKSIIRVTNDKITDDELDSLRRNNPFFLEEIVIQGFKQDKDYRLSPVSTSSINSKLIQKETLLSIKEITGLVPNLYMPDYGAKVSSPIYIRGIGSKINSPSVGLYIDGVPYFESSSFDFNFSNIESLDVLRGPQGTLYGRNTMGGIINVYTKSPIHNPGTTFKYTGGNHNLYDITVTHSIKIKEDMGISFSGNYNYFGGFFTNEYLHEKADKSDGGQGRIRFDWNITPKWKFKLITSLDYFDQNGFPYGLYNTETDQTENVNYNRPTTYIRTISTSGVNVEYSGKGYKINSQTSFQYLTDNQRIDQDFTPKDLYAVHKKEIHRMFSEELNIKSDSKNNYQWLFGLFGFHQHIHRDLNVEMPTQGVISNKLYEIPTYGLALFHQSTLNNIIWDGLSLSAGIRFDYEHANNDYQMNNMKGETNVGKDGFDEKLNFRQVTPKFTLQYTTSNLQNIYASVTRGYKAGGFNTSFDKKEERTFDPEYSWNYELGTKLNFCNNRFFADIALFYIDWKNQQVFQPIESGRGRKLKNAGKSASKGIEISLSARPVDELILQANYGYTKAYFKKYLFSEDIDFKDHRLPLVPDHTLSLHADYTFYKPFKKLDEIQLGVTYLGTGKIYWADNNELSQSYYDVLNAQISFKRSDYMLSFWAKNITNKKYNAYVSATASPTAQKSKPFTIGGTLTIRL</sequence>
<dbReference type="STRING" id="679937.Bcop_1004"/>
<name>F3ZUP6_9BACE</name>
<evidence type="ECO:0000256" key="5">
    <source>
        <dbReference type="ARBA" id="ARBA00022692"/>
    </source>
</evidence>
<dbReference type="CDD" id="cd01347">
    <property type="entry name" value="ligand_gated_channel"/>
    <property type="match status" value="1"/>
</dbReference>
<keyword evidence="2 11" id="KW-0813">Transport</keyword>
<proteinExistence type="inferred from homology"/>
<evidence type="ECO:0000256" key="1">
    <source>
        <dbReference type="ARBA" id="ARBA00004571"/>
    </source>
</evidence>
<keyword evidence="3 11" id="KW-1134">Transmembrane beta strand</keyword>
<evidence type="ECO:0000256" key="12">
    <source>
        <dbReference type="RuleBase" id="RU003357"/>
    </source>
</evidence>
<evidence type="ECO:0000256" key="11">
    <source>
        <dbReference type="PROSITE-ProRule" id="PRU01360"/>
    </source>
</evidence>
<dbReference type="InterPro" id="IPR000531">
    <property type="entry name" value="Beta-barrel_TonB"/>
</dbReference>
<dbReference type="AlphaFoldDB" id="F3ZUP6"/>
<keyword evidence="15" id="KW-0675">Receptor</keyword>
<dbReference type="InterPro" id="IPR012910">
    <property type="entry name" value="Plug_dom"/>
</dbReference>
<evidence type="ECO:0000259" key="13">
    <source>
        <dbReference type="Pfam" id="PF00593"/>
    </source>
</evidence>
<dbReference type="OrthoDB" id="9775095at2"/>
<evidence type="ECO:0000256" key="2">
    <source>
        <dbReference type="ARBA" id="ARBA00022448"/>
    </source>
</evidence>
<dbReference type="InterPro" id="IPR039426">
    <property type="entry name" value="TonB-dep_rcpt-like"/>
</dbReference>
<comment type="similarity">
    <text evidence="11 12">Belongs to the TonB-dependent receptor family.</text>
</comment>
<dbReference type="Pfam" id="PF00593">
    <property type="entry name" value="TonB_dep_Rec_b-barrel"/>
    <property type="match status" value="1"/>
</dbReference>
<dbReference type="EMBL" id="CM001167">
    <property type="protein sequence ID" value="EGJ71211.1"/>
    <property type="molecule type" value="Genomic_DNA"/>
</dbReference>
<evidence type="ECO:0000313" key="15">
    <source>
        <dbReference type="EMBL" id="EGJ71211.1"/>
    </source>
</evidence>
<evidence type="ECO:0000256" key="3">
    <source>
        <dbReference type="ARBA" id="ARBA00022452"/>
    </source>
</evidence>
<keyword evidence="8 12" id="KW-0798">TonB box</keyword>
<accession>F3ZUP6</accession>
<evidence type="ECO:0000256" key="7">
    <source>
        <dbReference type="ARBA" id="ARBA00023065"/>
    </source>
</evidence>
<gene>
    <name evidence="15" type="ORF">Bcop_1004</name>
</gene>
<dbReference type="Proteomes" id="UP000018439">
    <property type="component" value="Chromosome"/>
</dbReference>
<keyword evidence="10 11" id="KW-0998">Cell outer membrane</keyword>
<evidence type="ECO:0000256" key="4">
    <source>
        <dbReference type="ARBA" id="ARBA00022496"/>
    </source>
</evidence>
<feature type="domain" description="TonB-dependent receptor plug" evidence="14">
    <location>
        <begin position="72"/>
        <end position="173"/>
    </location>
</feature>